<gene>
    <name evidence="1" type="ORF">FYJ63_06535</name>
</gene>
<sequence length="169" mass="19107">MEEKSLLDDLTSQFESELRWQRQLESTDLAAAEATEIFLAGRLLGSVGLTLELRLKNGESLRGRVSRAANTWLMLEMTRENILVWYRSIEVVVGLGVAPQWPSEVERRVSATKVLREFAEARNEVRLTTQNTTLKGYIQRVGQDFVDVADHGRQVAISVEALLYATCPR</sequence>
<dbReference type="RefSeq" id="WP_277028113.1">
    <property type="nucleotide sequence ID" value="NZ_JAQYQY010000029.1"/>
</dbReference>
<dbReference type="AlphaFoldDB" id="A0A7K0K330"/>
<accession>A0A7K0K330</accession>
<organism evidence="1 2">
    <name type="scientific">Mobiluncus porci</name>
    <dbReference type="NCBI Taxonomy" id="2652278"/>
    <lineage>
        <taxon>Bacteria</taxon>
        <taxon>Bacillati</taxon>
        <taxon>Actinomycetota</taxon>
        <taxon>Actinomycetes</taxon>
        <taxon>Actinomycetales</taxon>
        <taxon>Actinomycetaceae</taxon>
        <taxon>Mobiluncus</taxon>
    </lineage>
</organism>
<protein>
    <submittedName>
        <fullName evidence="1">Uncharacterized protein</fullName>
    </submittedName>
</protein>
<evidence type="ECO:0000313" key="2">
    <source>
        <dbReference type="Proteomes" id="UP000442535"/>
    </source>
</evidence>
<name>A0A7K0K330_9ACTO</name>
<dbReference type="EMBL" id="VUMY01000010">
    <property type="protein sequence ID" value="MST49892.1"/>
    <property type="molecule type" value="Genomic_DNA"/>
</dbReference>
<proteinExistence type="predicted"/>
<comment type="caution">
    <text evidence="1">The sequence shown here is derived from an EMBL/GenBank/DDBJ whole genome shotgun (WGS) entry which is preliminary data.</text>
</comment>
<reference evidence="1 2" key="1">
    <citation type="submission" date="2019-08" db="EMBL/GenBank/DDBJ databases">
        <title>In-depth cultivation of the pig gut microbiome towards novel bacterial diversity and tailored functional studies.</title>
        <authorList>
            <person name="Wylensek D."/>
            <person name="Hitch T.C.A."/>
            <person name="Clavel T."/>
        </authorList>
    </citation>
    <scope>NUCLEOTIDE SEQUENCE [LARGE SCALE GENOMIC DNA]</scope>
    <source>
        <strain evidence="1 2">RF-GAM-744-WT-7</strain>
    </source>
</reference>
<dbReference type="Proteomes" id="UP000442535">
    <property type="component" value="Unassembled WGS sequence"/>
</dbReference>
<evidence type="ECO:0000313" key="1">
    <source>
        <dbReference type="EMBL" id="MST49892.1"/>
    </source>
</evidence>
<keyword evidence="2" id="KW-1185">Reference proteome</keyword>